<dbReference type="SUPFAM" id="SSF55961">
    <property type="entry name" value="Bet v1-like"/>
    <property type="match status" value="1"/>
</dbReference>
<dbReference type="RefSeq" id="WP_346819807.1">
    <property type="nucleotide sequence ID" value="NZ_JBDKWZ010000002.1"/>
</dbReference>
<dbReference type="PANTHER" id="PTHR36166:SF1">
    <property type="entry name" value="SRPBCC DOMAIN-CONTAINING PROTEIN"/>
    <property type="match status" value="1"/>
</dbReference>
<dbReference type="EMBL" id="JBDKWZ010000002">
    <property type="protein sequence ID" value="MEN7547019.1"/>
    <property type="molecule type" value="Genomic_DNA"/>
</dbReference>
<protein>
    <submittedName>
        <fullName evidence="1">SRPBCC domain-containing protein</fullName>
    </submittedName>
</protein>
<dbReference type="Pfam" id="PF10604">
    <property type="entry name" value="Polyketide_cyc2"/>
    <property type="match status" value="1"/>
</dbReference>
<dbReference type="InterPro" id="IPR023393">
    <property type="entry name" value="START-like_dom_sf"/>
</dbReference>
<dbReference type="CDD" id="cd07822">
    <property type="entry name" value="SRPBCC_4"/>
    <property type="match status" value="1"/>
</dbReference>
<dbReference type="InterPro" id="IPR019587">
    <property type="entry name" value="Polyketide_cyclase/dehydratase"/>
</dbReference>
<dbReference type="AlphaFoldDB" id="A0AAW9RQF9"/>
<gene>
    <name evidence="1" type="ORF">AAG747_03820</name>
</gene>
<evidence type="ECO:0000313" key="2">
    <source>
        <dbReference type="Proteomes" id="UP001403385"/>
    </source>
</evidence>
<dbReference type="Proteomes" id="UP001403385">
    <property type="component" value="Unassembled WGS sequence"/>
</dbReference>
<evidence type="ECO:0000313" key="1">
    <source>
        <dbReference type="EMBL" id="MEN7547019.1"/>
    </source>
</evidence>
<accession>A0AAW9RQF9</accession>
<sequence length="146" mass="16769">MNKTIKTSINIQAPVETVWQILMDFKKYPEWNPFIRSIKGNARKGEVLENTLVMEGTKAQVFRPQIIALKSQQEFRWLGHLWIKGLFDGEHYFLLKSIGAGHTQLVHGENFSGFFSKPILKMIKSKTQAGFEAMNNALKKQAEEMV</sequence>
<reference evidence="1 2" key="1">
    <citation type="submission" date="2024-04" db="EMBL/GenBank/DDBJ databases">
        <title>Novel genus in family Flammeovirgaceae.</title>
        <authorList>
            <person name="Nguyen T.H."/>
            <person name="Vuong T.Q."/>
            <person name="Le H."/>
            <person name="Kim S.-G."/>
        </authorList>
    </citation>
    <scope>NUCLEOTIDE SEQUENCE [LARGE SCALE GENOMIC DNA]</scope>
    <source>
        <strain evidence="1 2">JCM 23209</strain>
    </source>
</reference>
<dbReference type="PANTHER" id="PTHR36166">
    <property type="entry name" value="CHROMOSOME 9, WHOLE GENOME SHOTGUN SEQUENCE"/>
    <property type="match status" value="1"/>
</dbReference>
<keyword evidence="2" id="KW-1185">Reference proteome</keyword>
<proteinExistence type="predicted"/>
<organism evidence="1 2">
    <name type="scientific">Rapidithrix thailandica</name>
    <dbReference type="NCBI Taxonomy" id="413964"/>
    <lineage>
        <taxon>Bacteria</taxon>
        <taxon>Pseudomonadati</taxon>
        <taxon>Bacteroidota</taxon>
        <taxon>Cytophagia</taxon>
        <taxon>Cytophagales</taxon>
        <taxon>Flammeovirgaceae</taxon>
        <taxon>Rapidithrix</taxon>
    </lineage>
</organism>
<comment type="caution">
    <text evidence="1">The sequence shown here is derived from an EMBL/GenBank/DDBJ whole genome shotgun (WGS) entry which is preliminary data.</text>
</comment>
<dbReference type="Gene3D" id="3.30.530.20">
    <property type="match status" value="1"/>
</dbReference>
<name>A0AAW9RQF9_9BACT</name>